<feature type="domain" description="NB-ARC" evidence="6">
    <location>
        <begin position="1"/>
        <end position="52"/>
    </location>
</feature>
<evidence type="ECO:0000256" key="1">
    <source>
        <dbReference type="ARBA" id="ARBA00008894"/>
    </source>
</evidence>
<comment type="similarity">
    <text evidence="1">Belongs to the disease resistance NB-LRR family.</text>
</comment>
<name>A0A5J5C7P5_9ASTE</name>
<dbReference type="InterPro" id="IPR036388">
    <property type="entry name" value="WH-like_DNA-bd_sf"/>
</dbReference>
<dbReference type="Gene3D" id="3.80.10.10">
    <property type="entry name" value="Ribonuclease Inhibitor"/>
    <property type="match status" value="1"/>
</dbReference>
<dbReference type="InterPro" id="IPR055414">
    <property type="entry name" value="LRR_R13L4/SHOC2-like"/>
</dbReference>
<keyword evidence="2" id="KW-0433">Leucine-rich repeat</keyword>
<keyword evidence="5" id="KW-0611">Plant defense</keyword>
<reference evidence="9 10" key="1">
    <citation type="submission" date="2019-09" db="EMBL/GenBank/DDBJ databases">
        <title>A chromosome-level genome assembly of the Chinese tupelo Nyssa sinensis.</title>
        <authorList>
            <person name="Yang X."/>
            <person name="Kang M."/>
            <person name="Yang Y."/>
            <person name="Xiong H."/>
            <person name="Wang M."/>
            <person name="Zhang Z."/>
            <person name="Wang Z."/>
            <person name="Wu H."/>
            <person name="Ma T."/>
            <person name="Liu J."/>
            <person name="Xi Z."/>
        </authorList>
    </citation>
    <scope>NUCLEOTIDE SEQUENCE [LARGE SCALE GENOMIC DNA]</scope>
    <source>
        <strain evidence="9">J267</strain>
        <tissue evidence="9">Leaf</tissue>
    </source>
</reference>
<dbReference type="PANTHER" id="PTHR36766:SF70">
    <property type="entry name" value="DISEASE RESISTANCE PROTEIN RGA4"/>
    <property type="match status" value="1"/>
</dbReference>
<dbReference type="InterPro" id="IPR058922">
    <property type="entry name" value="WHD_DRP"/>
</dbReference>
<feature type="domain" description="Disease resistance protein winged helix" evidence="7">
    <location>
        <begin position="188"/>
        <end position="223"/>
    </location>
</feature>
<dbReference type="InterPro" id="IPR027417">
    <property type="entry name" value="P-loop_NTPase"/>
</dbReference>
<dbReference type="Proteomes" id="UP000325577">
    <property type="component" value="Linkage Group LG0"/>
</dbReference>
<dbReference type="SUPFAM" id="SSF52540">
    <property type="entry name" value="P-loop containing nucleoside triphosphate hydrolases"/>
    <property type="match status" value="1"/>
</dbReference>
<dbReference type="OrthoDB" id="5279713at2759"/>
<dbReference type="Pfam" id="PF23559">
    <property type="entry name" value="WHD_DRP"/>
    <property type="match status" value="1"/>
</dbReference>
<dbReference type="Gene3D" id="1.10.8.430">
    <property type="entry name" value="Helical domain of apoptotic protease-activating factors"/>
    <property type="match status" value="1"/>
</dbReference>
<dbReference type="EMBL" id="CM018031">
    <property type="protein sequence ID" value="KAA8549972.1"/>
    <property type="molecule type" value="Genomic_DNA"/>
</dbReference>
<dbReference type="InterPro" id="IPR002182">
    <property type="entry name" value="NB-ARC"/>
</dbReference>
<protein>
    <recommendedName>
        <fullName evidence="11">NB-ARC domain-containing protein</fullName>
    </recommendedName>
</protein>
<evidence type="ECO:0000256" key="2">
    <source>
        <dbReference type="ARBA" id="ARBA00022614"/>
    </source>
</evidence>
<sequence length="427" mass="48976">MAGLGKTTLAQLVYKDELVKQHFNVVIWVCVSDNFDVKKILSRILESFNMPVKETTSATTGNEVTTRKDEVASIMGTLDTHHLETLSEDDCWSVFKQRAFANGGPPMTPEFEAIGREVVRKCVGVPLAAKVLGGMMHSKKGKSEWLFIGDNEFWMLPDDNNGILRALKLSFNHLPLPSLKQCFAYWSIYPKDWIIEKDDLIQLWMAQGFLQPFERRNQEMEDVVSVTKYDCLILKDGEVNNISAVRHLTLISNEKKLPIILEVSAQKLRTLVLSVNHLGNVLKNFKYLRVLSLTISEIQELPSSIGKLKHLRYLEVFSTEMKALPDSITKLYNLQTLRLLYCPSLKELPKDFRKLISLRHLYMDNKKENRKLMPMQIGELTCRQTLPFFVVGKANGCHIEELGCLKKLRGELKIYHLEHVRNSREAQ</sequence>
<evidence type="ECO:0000259" key="6">
    <source>
        <dbReference type="Pfam" id="PF00931"/>
    </source>
</evidence>
<dbReference type="AlphaFoldDB" id="A0A5J5C7P5"/>
<keyword evidence="4" id="KW-0547">Nucleotide-binding</keyword>
<evidence type="ECO:0000259" key="8">
    <source>
        <dbReference type="Pfam" id="PF23598"/>
    </source>
</evidence>
<accession>A0A5J5C7P5</accession>
<evidence type="ECO:0000313" key="10">
    <source>
        <dbReference type="Proteomes" id="UP000325577"/>
    </source>
</evidence>
<dbReference type="PANTHER" id="PTHR36766">
    <property type="entry name" value="PLANT BROAD-SPECTRUM MILDEW RESISTANCE PROTEIN RPW8"/>
    <property type="match status" value="1"/>
</dbReference>
<proteinExistence type="inferred from homology"/>
<gene>
    <name evidence="9" type="ORF">F0562_001671</name>
</gene>
<evidence type="ECO:0000256" key="3">
    <source>
        <dbReference type="ARBA" id="ARBA00022737"/>
    </source>
</evidence>
<dbReference type="SUPFAM" id="SSF52058">
    <property type="entry name" value="L domain-like"/>
    <property type="match status" value="1"/>
</dbReference>
<keyword evidence="10" id="KW-1185">Reference proteome</keyword>
<dbReference type="Pfam" id="PF00931">
    <property type="entry name" value="NB-ARC"/>
    <property type="match status" value="1"/>
</dbReference>
<keyword evidence="3" id="KW-0677">Repeat</keyword>
<dbReference type="GO" id="GO:0043531">
    <property type="term" value="F:ADP binding"/>
    <property type="evidence" value="ECO:0007669"/>
    <property type="project" value="InterPro"/>
</dbReference>
<evidence type="ECO:0000313" key="9">
    <source>
        <dbReference type="EMBL" id="KAA8549972.1"/>
    </source>
</evidence>
<dbReference type="Gene3D" id="1.10.10.10">
    <property type="entry name" value="Winged helix-like DNA-binding domain superfamily/Winged helix DNA-binding domain"/>
    <property type="match status" value="1"/>
</dbReference>
<organism evidence="9 10">
    <name type="scientific">Nyssa sinensis</name>
    <dbReference type="NCBI Taxonomy" id="561372"/>
    <lineage>
        <taxon>Eukaryota</taxon>
        <taxon>Viridiplantae</taxon>
        <taxon>Streptophyta</taxon>
        <taxon>Embryophyta</taxon>
        <taxon>Tracheophyta</taxon>
        <taxon>Spermatophyta</taxon>
        <taxon>Magnoliopsida</taxon>
        <taxon>eudicotyledons</taxon>
        <taxon>Gunneridae</taxon>
        <taxon>Pentapetalae</taxon>
        <taxon>asterids</taxon>
        <taxon>Cornales</taxon>
        <taxon>Nyssaceae</taxon>
        <taxon>Nyssa</taxon>
    </lineage>
</organism>
<dbReference type="InterPro" id="IPR042197">
    <property type="entry name" value="Apaf_helical"/>
</dbReference>
<dbReference type="InterPro" id="IPR032675">
    <property type="entry name" value="LRR_dom_sf"/>
</dbReference>
<evidence type="ECO:0008006" key="11">
    <source>
        <dbReference type="Google" id="ProtNLM"/>
    </source>
</evidence>
<dbReference type="Gene3D" id="3.40.50.300">
    <property type="entry name" value="P-loop containing nucleotide triphosphate hydrolases"/>
    <property type="match status" value="1"/>
</dbReference>
<evidence type="ECO:0000259" key="7">
    <source>
        <dbReference type="Pfam" id="PF23559"/>
    </source>
</evidence>
<dbReference type="Pfam" id="PF23598">
    <property type="entry name" value="LRR_14"/>
    <property type="match status" value="1"/>
</dbReference>
<dbReference type="GO" id="GO:0006952">
    <property type="term" value="P:defense response"/>
    <property type="evidence" value="ECO:0007669"/>
    <property type="project" value="UniProtKB-KW"/>
</dbReference>
<feature type="domain" description="Disease resistance R13L4/SHOC-2-like LRR" evidence="8">
    <location>
        <begin position="276"/>
        <end position="416"/>
    </location>
</feature>
<evidence type="ECO:0000256" key="5">
    <source>
        <dbReference type="ARBA" id="ARBA00022821"/>
    </source>
</evidence>
<evidence type="ECO:0000256" key="4">
    <source>
        <dbReference type="ARBA" id="ARBA00022741"/>
    </source>
</evidence>